<gene>
    <name evidence="1" type="ORF">KSB_84450</name>
</gene>
<organism evidence="1 2">
    <name type="scientific">Ktedonobacter robiniae</name>
    <dbReference type="NCBI Taxonomy" id="2778365"/>
    <lineage>
        <taxon>Bacteria</taxon>
        <taxon>Bacillati</taxon>
        <taxon>Chloroflexota</taxon>
        <taxon>Ktedonobacteria</taxon>
        <taxon>Ktedonobacterales</taxon>
        <taxon>Ktedonobacteraceae</taxon>
        <taxon>Ktedonobacter</taxon>
    </lineage>
</organism>
<evidence type="ECO:0000313" key="2">
    <source>
        <dbReference type="Proteomes" id="UP000654345"/>
    </source>
</evidence>
<keyword evidence="2" id="KW-1185">Reference proteome</keyword>
<dbReference type="Proteomes" id="UP000654345">
    <property type="component" value="Unassembled WGS sequence"/>
</dbReference>
<evidence type="ECO:0008006" key="3">
    <source>
        <dbReference type="Google" id="ProtNLM"/>
    </source>
</evidence>
<sequence>MQYADRFHLLKNLRESLEGLLARHLVAEYKQQTQAMLDEQEAPMWQPKRAVKISPALERLQQSRREERLARYEQVIALRKLGLSRAAFARQVGIGASTVQSWLAAGRFPERKPREQASHVDRYLPYLIRRWEDGCHNIADLFQEPVKQGYQGSYESIRNSASKRAQECSFRLIEGPCSCERTTGCLSVSSLSGQSPCRGAGNACQASSASLGG</sequence>
<protein>
    <recommendedName>
        <fullName evidence="3">HTH IS21-type domain-containing protein</fullName>
    </recommendedName>
</protein>
<reference evidence="1 2" key="1">
    <citation type="journal article" date="2021" name="Int. J. Syst. Evol. Microbiol.">
        <title>Reticulibacter mediterranei gen. nov., sp. nov., within the new family Reticulibacteraceae fam. nov., and Ktedonospora formicarum gen. nov., sp. nov., Ktedonobacter robiniae sp. nov., Dictyobacter formicarum sp. nov. and Dictyobacter arantiisoli sp. nov., belonging to the class Ktedonobacteria.</title>
        <authorList>
            <person name="Yabe S."/>
            <person name="Zheng Y."/>
            <person name="Wang C.M."/>
            <person name="Sakai Y."/>
            <person name="Abe K."/>
            <person name="Yokota A."/>
            <person name="Donadio S."/>
            <person name="Cavaletti L."/>
            <person name="Monciardini P."/>
        </authorList>
    </citation>
    <scope>NUCLEOTIDE SEQUENCE [LARGE SCALE GENOMIC DNA]</scope>
    <source>
        <strain evidence="1 2">SOSP1-30</strain>
    </source>
</reference>
<accession>A0ABQ3V503</accession>
<proteinExistence type="predicted"/>
<dbReference type="EMBL" id="BNJG01000003">
    <property type="protein sequence ID" value="GHO59970.1"/>
    <property type="molecule type" value="Genomic_DNA"/>
</dbReference>
<comment type="caution">
    <text evidence="1">The sequence shown here is derived from an EMBL/GenBank/DDBJ whole genome shotgun (WGS) entry which is preliminary data.</text>
</comment>
<evidence type="ECO:0000313" key="1">
    <source>
        <dbReference type="EMBL" id="GHO59970.1"/>
    </source>
</evidence>
<name>A0ABQ3V503_9CHLR</name>